<comment type="caution">
    <text evidence="10">The sequence shown here is derived from an EMBL/GenBank/DDBJ whole genome shotgun (WGS) entry which is preliminary data.</text>
</comment>
<dbReference type="PROSITE" id="PS00719">
    <property type="entry name" value="GLYCOSYL_HYDROL_F2_1"/>
    <property type="match status" value="1"/>
</dbReference>
<dbReference type="Pfam" id="PF02837">
    <property type="entry name" value="Glyco_hydro_2_N"/>
    <property type="match status" value="1"/>
</dbReference>
<dbReference type="Gene3D" id="2.60.120.260">
    <property type="entry name" value="Galactose-binding domain-like"/>
    <property type="match status" value="1"/>
</dbReference>
<dbReference type="InterPro" id="IPR006102">
    <property type="entry name" value="Ig-like_GH2"/>
</dbReference>
<proteinExistence type="inferred from homology"/>
<dbReference type="GO" id="GO:0005990">
    <property type="term" value="P:lactose catabolic process"/>
    <property type="evidence" value="ECO:0007669"/>
    <property type="project" value="TreeGrafter"/>
</dbReference>
<dbReference type="AlphaFoldDB" id="A0A417Z6S6"/>
<feature type="domain" description="Glycoside hydrolase family 2 immunoglobulin-like beta-sandwich" evidence="7">
    <location>
        <begin position="229"/>
        <end position="330"/>
    </location>
</feature>
<evidence type="ECO:0000256" key="5">
    <source>
        <dbReference type="ARBA" id="ARBA00023295"/>
    </source>
</evidence>
<evidence type="ECO:0000256" key="6">
    <source>
        <dbReference type="RuleBase" id="RU361154"/>
    </source>
</evidence>
<dbReference type="Pfam" id="PF00703">
    <property type="entry name" value="Glyco_hydro_2"/>
    <property type="match status" value="1"/>
</dbReference>
<dbReference type="InterPro" id="IPR017853">
    <property type="entry name" value="GH"/>
</dbReference>
<evidence type="ECO:0000313" key="11">
    <source>
        <dbReference type="Proteomes" id="UP000284822"/>
    </source>
</evidence>
<dbReference type="Pfam" id="PF02836">
    <property type="entry name" value="Glyco_hydro_2_C"/>
    <property type="match status" value="1"/>
</dbReference>
<dbReference type="Gene3D" id="2.60.40.10">
    <property type="entry name" value="Immunoglobulins"/>
    <property type="match status" value="1"/>
</dbReference>
<keyword evidence="4 6" id="KW-0378">Hydrolase</keyword>
<dbReference type="GO" id="GO:0004565">
    <property type="term" value="F:beta-galactosidase activity"/>
    <property type="evidence" value="ECO:0007669"/>
    <property type="project" value="UniProtKB-EC"/>
</dbReference>
<gene>
    <name evidence="10" type="ORF">DS832_06050</name>
</gene>
<evidence type="ECO:0000256" key="2">
    <source>
        <dbReference type="ARBA" id="ARBA00007401"/>
    </source>
</evidence>
<dbReference type="SUPFAM" id="SSF49785">
    <property type="entry name" value="Galactose-binding domain-like"/>
    <property type="match status" value="1"/>
</dbReference>
<dbReference type="EMBL" id="QOCS01000013">
    <property type="protein sequence ID" value="RHW46319.1"/>
    <property type="molecule type" value="Genomic_DNA"/>
</dbReference>
<dbReference type="InterPro" id="IPR006103">
    <property type="entry name" value="Glyco_hydro_2_cat"/>
</dbReference>
<organism evidence="10 11">
    <name type="scientific">Bombilactobacillus bombi</name>
    <dbReference type="NCBI Taxonomy" id="1303590"/>
    <lineage>
        <taxon>Bacteria</taxon>
        <taxon>Bacillati</taxon>
        <taxon>Bacillota</taxon>
        <taxon>Bacilli</taxon>
        <taxon>Lactobacillales</taxon>
        <taxon>Lactobacillaceae</taxon>
        <taxon>Bombilactobacillus</taxon>
    </lineage>
</organism>
<dbReference type="GO" id="GO:0009341">
    <property type="term" value="C:beta-galactosidase complex"/>
    <property type="evidence" value="ECO:0007669"/>
    <property type="project" value="TreeGrafter"/>
</dbReference>
<dbReference type="InterPro" id="IPR023232">
    <property type="entry name" value="Glyco_hydro_2_AS"/>
</dbReference>
<dbReference type="PROSITE" id="PS00608">
    <property type="entry name" value="GLYCOSYL_HYDROL_F2_2"/>
    <property type="match status" value="1"/>
</dbReference>
<comment type="similarity">
    <text evidence="2 6">Belongs to the glycosyl hydrolase 2 family.</text>
</comment>
<dbReference type="SUPFAM" id="SSF49303">
    <property type="entry name" value="beta-Galactosidase/glucuronidase domain"/>
    <property type="match status" value="1"/>
</dbReference>
<evidence type="ECO:0000313" key="10">
    <source>
        <dbReference type="EMBL" id="RHW46319.1"/>
    </source>
</evidence>
<feature type="domain" description="Glycosyl hydrolases family 2 sugar binding" evidence="9">
    <location>
        <begin position="43"/>
        <end position="227"/>
    </location>
</feature>
<dbReference type="SUPFAM" id="SSF51445">
    <property type="entry name" value="(Trans)glycosidases"/>
    <property type="match status" value="1"/>
</dbReference>
<name>A0A417Z6S6_9LACO</name>
<dbReference type="PANTHER" id="PTHR46323:SF2">
    <property type="entry name" value="BETA-GALACTOSIDASE"/>
    <property type="match status" value="1"/>
</dbReference>
<dbReference type="EC" id="3.2.1.23" evidence="3"/>
<evidence type="ECO:0000259" key="7">
    <source>
        <dbReference type="Pfam" id="PF00703"/>
    </source>
</evidence>
<evidence type="ECO:0000256" key="1">
    <source>
        <dbReference type="ARBA" id="ARBA00001412"/>
    </source>
</evidence>
<reference evidence="10 11" key="1">
    <citation type="submission" date="2018-07" db="EMBL/GenBank/DDBJ databases">
        <title>Genome sequences of six Lactobacillus spp. isolated from bumble bee guts.</title>
        <authorList>
            <person name="Motta E.V.S."/>
            <person name="Moran N.A."/>
        </authorList>
    </citation>
    <scope>NUCLEOTIDE SEQUENCE [LARGE SCALE GENOMIC DNA]</scope>
    <source>
        <strain evidence="10 11">LV-8.1</strain>
    </source>
</reference>
<evidence type="ECO:0000256" key="4">
    <source>
        <dbReference type="ARBA" id="ARBA00022801"/>
    </source>
</evidence>
<dbReference type="InterPro" id="IPR050347">
    <property type="entry name" value="Bact_Beta-galactosidase"/>
</dbReference>
<dbReference type="InterPro" id="IPR006104">
    <property type="entry name" value="Glyco_hydro_2_N"/>
</dbReference>
<sequence length="624" mass="72468">MKPSLSWLDDPEVFSVGQLAPHSDHQIYADFTEAQQNFSSFEQSLNGTWKFKFSNNPQERPEKFYQENFDDHHFDSIKVPQHIELAGYSQIQYINTFYPWEGKQFRRPPYTLKNTSSMSGLFSQAADNKVGSYIKYFDLDPQLQNQKIRIRFEGVEKACYVWLNGHFLGYAEDSFTPSEFDLTPFIKNTNNKLAVEVYKYSSAAFLEDQDFFRFFGIFRNVKLIAQPSVHIEDLSIKPTLSADLKTGFLKLQCKINQQDSASLKITVKDAQGRQLFTTQKSTNKDFQLSPIKIAPVHLWDNIDPYLYTLELTILQNNNILEAIPYQFGFRKIEIKNKIILLNNQRLIIKGVNRHEWNAKSGRVISKADMLQDIEIMTNNHINAVRTSHYPNQTTWYQLCDQKGLYVMAENNLESHGSWQKNSVIEPSYNIPGSLPQWKEVVLNRARNNYELLKNHPSIIFWSLGNESFAGTNLVAMQQYYQSVDDSRLIHYEGVVNNRKYEQQLSDVESRMYASPQEIVNYLENNPQKPFILCEYMHSMGNSVGGLNSYMNLLKQYPMYQGGFIWDFIDQALFVKDNVTNKLVLKYGGDFDDRVSDYEFSGNGLLFADRSPKPALQEVNYYYGK</sequence>
<dbReference type="InterPro" id="IPR006101">
    <property type="entry name" value="Glyco_hydro_2"/>
</dbReference>
<evidence type="ECO:0000259" key="8">
    <source>
        <dbReference type="Pfam" id="PF02836"/>
    </source>
</evidence>
<feature type="domain" description="Glycoside hydrolase family 2 catalytic" evidence="8">
    <location>
        <begin position="332"/>
        <end position="623"/>
    </location>
</feature>
<dbReference type="RefSeq" id="WP_118910797.1">
    <property type="nucleotide sequence ID" value="NZ_QOCS01000013.1"/>
</dbReference>
<dbReference type="InterPro" id="IPR013783">
    <property type="entry name" value="Ig-like_fold"/>
</dbReference>
<comment type="catalytic activity">
    <reaction evidence="1">
        <text>Hydrolysis of terminal non-reducing beta-D-galactose residues in beta-D-galactosides.</text>
        <dbReference type="EC" id="3.2.1.23"/>
    </reaction>
</comment>
<keyword evidence="5 6" id="KW-0326">Glycosidase</keyword>
<dbReference type="Gene3D" id="3.20.20.80">
    <property type="entry name" value="Glycosidases"/>
    <property type="match status" value="1"/>
</dbReference>
<dbReference type="InterPro" id="IPR036156">
    <property type="entry name" value="Beta-gal/glucu_dom_sf"/>
</dbReference>
<dbReference type="PANTHER" id="PTHR46323">
    <property type="entry name" value="BETA-GALACTOSIDASE"/>
    <property type="match status" value="1"/>
</dbReference>
<dbReference type="InterPro" id="IPR008979">
    <property type="entry name" value="Galactose-bd-like_sf"/>
</dbReference>
<dbReference type="Proteomes" id="UP000284822">
    <property type="component" value="Unassembled WGS sequence"/>
</dbReference>
<protein>
    <recommendedName>
        <fullName evidence="3">beta-galactosidase</fullName>
        <ecNumber evidence="3">3.2.1.23</ecNumber>
    </recommendedName>
</protein>
<dbReference type="PRINTS" id="PR00132">
    <property type="entry name" value="GLHYDRLASE2"/>
</dbReference>
<evidence type="ECO:0000259" key="9">
    <source>
        <dbReference type="Pfam" id="PF02837"/>
    </source>
</evidence>
<dbReference type="InterPro" id="IPR023230">
    <property type="entry name" value="Glyco_hydro_2_CS"/>
</dbReference>
<accession>A0A417Z6S6</accession>
<evidence type="ECO:0000256" key="3">
    <source>
        <dbReference type="ARBA" id="ARBA00012756"/>
    </source>
</evidence>